<feature type="non-terminal residue" evidence="1">
    <location>
        <position position="195"/>
    </location>
</feature>
<name>A0ABN7WFA6_GIGMA</name>
<evidence type="ECO:0000313" key="1">
    <source>
        <dbReference type="EMBL" id="CAG8830426.1"/>
    </source>
</evidence>
<gene>
    <name evidence="1" type="ORF">GMARGA_LOCUS30309</name>
</gene>
<keyword evidence="2" id="KW-1185">Reference proteome</keyword>
<evidence type="ECO:0000313" key="2">
    <source>
        <dbReference type="Proteomes" id="UP000789901"/>
    </source>
</evidence>
<protein>
    <submittedName>
        <fullName evidence="1">28010_t:CDS:1</fullName>
    </submittedName>
</protein>
<sequence>QCRTKNERIILDYHELTSNSDDDLISEARNNNKIKLDLMDIQNELQYEPVNEGSLFLLEISSSLHEASLNHFLAKDVFIEHGQSKLHKAVAHCFNDLYDSIPEVVFLKITEEEHCFTFLYPIVHLFFTGKKEYKLSLNRANLGKERPNLSCTINNILILNSEIKPIGCTPLLQKKDHIKVQLKGRKSINQQLKEK</sequence>
<reference evidence="1 2" key="1">
    <citation type="submission" date="2021-06" db="EMBL/GenBank/DDBJ databases">
        <authorList>
            <person name="Kallberg Y."/>
            <person name="Tangrot J."/>
            <person name="Rosling A."/>
        </authorList>
    </citation>
    <scope>NUCLEOTIDE SEQUENCE [LARGE SCALE GENOMIC DNA]</scope>
    <source>
        <strain evidence="1 2">120-4 pot B 10/14</strain>
    </source>
</reference>
<dbReference type="EMBL" id="CAJVQB010042471">
    <property type="protein sequence ID" value="CAG8830426.1"/>
    <property type="molecule type" value="Genomic_DNA"/>
</dbReference>
<proteinExistence type="predicted"/>
<dbReference type="Proteomes" id="UP000789901">
    <property type="component" value="Unassembled WGS sequence"/>
</dbReference>
<feature type="non-terminal residue" evidence="1">
    <location>
        <position position="1"/>
    </location>
</feature>
<organism evidence="1 2">
    <name type="scientific">Gigaspora margarita</name>
    <dbReference type="NCBI Taxonomy" id="4874"/>
    <lineage>
        <taxon>Eukaryota</taxon>
        <taxon>Fungi</taxon>
        <taxon>Fungi incertae sedis</taxon>
        <taxon>Mucoromycota</taxon>
        <taxon>Glomeromycotina</taxon>
        <taxon>Glomeromycetes</taxon>
        <taxon>Diversisporales</taxon>
        <taxon>Gigasporaceae</taxon>
        <taxon>Gigaspora</taxon>
    </lineage>
</organism>
<accession>A0ABN7WFA6</accession>
<comment type="caution">
    <text evidence="1">The sequence shown here is derived from an EMBL/GenBank/DDBJ whole genome shotgun (WGS) entry which is preliminary data.</text>
</comment>